<evidence type="ECO:0000313" key="2">
    <source>
        <dbReference type="Proteomes" id="UP001432322"/>
    </source>
</evidence>
<name>A0AAV5VEP3_9BILA</name>
<dbReference type="SUPFAM" id="SSF57850">
    <property type="entry name" value="RING/U-box"/>
    <property type="match status" value="1"/>
</dbReference>
<keyword evidence="2" id="KW-1185">Reference proteome</keyword>
<reference evidence="1" key="1">
    <citation type="submission" date="2023-10" db="EMBL/GenBank/DDBJ databases">
        <title>Genome assembly of Pristionchus species.</title>
        <authorList>
            <person name="Yoshida K."/>
            <person name="Sommer R.J."/>
        </authorList>
    </citation>
    <scope>NUCLEOTIDE SEQUENCE</scope>
    <source>
        <strain evidence="1">RS5133</strain>
    </source>
</reference>
<accession>A0AAV5VEP3</accession>
<dbReference type="EMBL" id="BTSY01000003">
    <property type="protein sequence ID" value="GMT17207.1"/>
    <property type="molecule type" value="Genomic_DNA"/>
</dbReference>
<gene>
    <name evidence="1" type="ORF">PFISCL1PPCAC_8504</name>
</gene>
<sequence length="185" mass="21418">MIDPLGPDSLVRVHSVSAARLSEVTETWKCVGNPCKSYGFGVPGQEETLQTPYTLRCGHYVCGSCREKTKEKAKIVRKCDCIVDTTGAQIRLVQPAVHVQKLVKLLLKAGVKCDICSSRDKKEIRKKWPFDIKSSQEVSVRYPRELMMTYYEENKKENDPEKYHIRFRTQKMEKERLEMEENSRD</sequence>
<evidence type="ECO:0000313" key="1">
    <source>
        <dbReference type="EMBL" id="GMT17207.1"/>
    </source>
</evidence>
<organism evidence="1 2">
    <name type="scientific">Pristionchus fissidentatus</name>
    <dbReference type="NCBI Taxonomy" id="1538716"/>
    <lineage>
        <taxon>Eukaryota</taxon>
        <taxon>Metazoa</taxon>
        <taxon>Ecdysozoa</taxon>
        <taxon>Nematoda</taxon>
        <taxon>Chromadorea</taxon>
        <taxon>Rhabditida</taxon>
        <taxon>Rhabditina</taxon>
        <taxon>Diplogasteromorpha</taxon>
        <taxon>Diplogasteroidea</taxon>
        <taxon>Neodiplogasteridae</taxon>
        <taxon>Pristionchus</taxon>
    </lineage>
</organism>
<dbReference type="Proteomes" id="UP001432322">
    <property type="component" value="Unassembled WGS sequence"/>
</dbReference>
<dbReference type="AlphaFoldDB" id="A0AAV5VEP3"/>
<comment type="caution">
    <text evidence="1">The sequence shown here is derived from an EMBL/GenBank/DDBJ whole genome shotgun (WGS) entry which is preliminary data.</text>
</comment>
<proteinExistence type="predicted"/>
<evidence type="ECO:0008006" key="3">
    <source>
        <dbReference type="Google" id="ProtNLM"/>
    </source>
</evidence>
<protein>
    <recommendedName>
        <fullName evidence="3">RING-type domain-containing protein</fullName>
    </recommendedName>
</protein>